<keyword evidence="1" id="KW-0812">Transmembrane</keyword>
<evidence type="ECO:0000313" key="3">
    <source>
        <dbReference type="Proteomes" id="UP000018031"/>
    </source>
</evidence>
<accession>T1DUA6</accession>
<name>T1DUA6_9PORP</name>
<comment type="caution">
    <text evidence="2">The sequence shown here is derived from an EMBL/GenBank/DDBJ whole genome shotgun (WGS) entry which is preliminary data.</text>
</comment>
<keyword evidence="1" id="KW-0472">Membrane</keyword>
<dbReference type="Proteomes" id="UP000018031">
    <property type="component" value="Unassembled WGS sequence"/>
</dbReference>
<proteinExistence type="predicted"/>
<protein>
    <submittedName>
        <fullName evidence="2">Uncharacterized protein</fullName>
    </submittedName>
</protein>
<keyword evidence="1" id="KW-1133">Transmembrane helix</keyword>
<organism evidence="2 3">
    <name type="scientific">Porphyromonas crevioricanis JCM 15906</name>
    <dbReference type="NCBI Taxonomy" id="1305617"/>
    <lineage>
        <taxon>Bacteria</taxon>
        <taxon>Pseudomonadati</taxon>
        <taxon>Bacteroidota</taxon>
        <taxon>Bacteroidia</taxon>
        <taxon>Bacteroidales</taxon>
        <taxon>Porphyromonadaceae</taxon>
        <taxon>Porphyromonas</taxon>
    </lineage>
</organism>
<dbReference type="AlphaFoldDB" id="T1DUA6"/>
<dbReference type="EMBL" id="BAOU01000080">
    <property type="protein sequence ID" value="GAD06394.1"/>
    <property type="molecule type" value="Genomic_DNA"/>
</dbReference>
<reference evidence="2 3" key="2">
    <citation type="journal article" date="2013" name="Genome Announc.">
        <title>Draft Genome Sequences of Porphyromonas crevioricanis JCM 15906T and Porphyromonas cansulci JCM 13913T Isolated from a Canine Oral Cavity.</title>
        <authorList>
            <person name="Sakamoto M."/>
            <person name="Tanaka N."/>
            <person name="Shiwa Y."/>
            <person name="Yoshikawa H."/>
            <person name="Ohkuma M."/>
        </authorList>
    </citation>
    <scope>NUCLEOTIDE SEQUENCE [LARGE SCALE GENOMIC DNA]</scope>
    <source>
        <strain evidence="2 3">JCM 15906</strain>
    </source>
</reference>
<evidence type="ECO:0000256" key="1">
    <source>
        <dbReference type="SAM" id="Phobius"/>
    </source>
</evidence>
<feature type="transmembrane region" description="Helical" evidence="1">
    <location>
        <begin position="12"/>
        <end position="36"/>
    </location>
</feature>
<sequence>MGHRNCKFRCPIFVFIVNGVLLFLCHRVVFMDLLFFEHLWDAVI</sequence>
<gene>
    <name evidence="2" type="ORF">PORCRE_2127</name>
</gene>
<reference evidence="3" key="1">
    <citation type="journal article" date="2013" name="Genome">
        <title>Draft Genome Sequences of Porphyromonas crevioricanis JCM 15906T and Porphyromonas cansulci JCM 13913T Isolated from a Canine Oral Cavity.</title>
        <authorList>
            <person name="Sakamoto M."/>
            <person name="Tanaka N."/>
            <person name="Shiwa Y."/>
            <person name="Yoshikawa H."/>
            <person name="Ohkuma M."/>
        </authorList>
    </citation>
    <scope>NUCLEOTIDE SEQUENCE [LARGE SCALE GENOMIC DNA]</scope>
    <source>
        <strain evidence="3">JCM 15906</strain>
    </source>
</reference>
<evidence type="ECO:0000313" key="2">
    <source>
        <dbReference type="EMBL" id="GAD06394.1"/>
    </source>
</evidence>